<proteinExistence type="predicted"/>
<reference evidence="1" key="1">
    <citation type="submission" date="2023-04" db="EMBL/GenBank/DDBJ databases">
        <title>A chromosome-level genome assembly of the parasitoid wasp Eretmocerus hayati.</title>
        <authorList>
            <person name="Zhong Y."/>
            <person name="Liu S."/>
            <person name="Liu Y."/>
        </authorList>
    </citation>
    <scope>NUCLEOTIDE SEQUENCE</scope>
    <source>
        <strain evidence="1">ZJU_SS_LIU_2023</strain>
    </source>
</reference>
<gene>
    <name evidence="1" type="ORF">QAD02_012487</name>
</gene>
<dbReference type="EMBL" id="CM056742">
    <property type="protein sequence ID" value="KAJ8676700.1"/>
    <property type="molecule type" value="Genomic_DNA"/>
</dbReference>
<keyword evidence="2" id="KW-1185">Reference proteome</keyword>
<accession>A0ACC2NZU3</accession>
<comment type="caution">
    <text evidence="1">The sequence shown here is derived from an EMBL/GenBank/DDBJ whole genome shotgun (WGS) entry which is preliminary data.</text>
</comment>
<evidence type="ECO:0000313" key="2">
    <source>
        <dbReference type="Proteomes" id="UP001239111"/>
    </source>
</evidence>
<organism evidence="1 2">
    <name type="scientific">Eretmocerus hayati</name>
    <dbReference type="NCBI Taxonomy" id="131215"/>
    <lineage>
        <taxon>Eukaryota</taxon>
        <taxon>Metazoa</taxon>
        <taxon>Ecdysozoa</taxon>
        <taxon>Arthropoda</taxon>
        <taxon>Hexapoda</taxon>
        <taxon>Insecta</taxon>
        <taxon>Pterygota</taxon>
        <taxon>Neoptera</taxon>
        <taxon>Endopterygota</taxon>
        <taxon>Hymenoptera</taxon>
        <taxon>Apocrita</taxon>
        <taxon>Proctotrupomorpha</taxon>
        <taxon>Chalcidoidea</taxon>
        <taxon>Aphelinidae</taxon>
        <taxon>Aphelininae</taxon>
        <taxon>Eretmocerus</taxon>
    </lineage>
</organism>
<sequence>MKGKFELIIEKSDYKEILVTLNESVDGDLRKLERVIRTNIEFLESYLFMNFEIDELPFSSFNDNSLEIGNINHSYDFTIIKKENTDKIVLCCVDGCRNTSEKGFRMGKVPEDPRRKLEWTTNIVHFERNQWERRGAADCIRLKKTAIPTLFNENVFREPMIENEINALLARKELNNHQWALHGDVQVDGEVENVEQPLLDQRHVEVSDVHIKFTEEGPVHREENEVLLEKESVQQGNYDFVVVF</sequence>
<dbReference type="Proteomes" id="UP001239111">
    <property type="component" value="Chromosome 2"/>
</dbReference>
<name>A0ACC2NZU3_9HYME</name>
<evidence type="ECO:0000313" key="1">
    <source>
        <dbReference type="EMBL" id="KAJ8676700.1"/>
    </source>
</evidence>
<protein>
    <submittedName>
        <fullName evidence="1">Uncharacterized protein</fullName>
    </submittedName>
</protein>